<comment type="caution">
    <text evidence="2">The sequence shown here is derived from an EMBL/GenBank/DDBJ whole genome shotgun (WGS) entry which is preliminary data.</text>
</comment>
<evidence type="ECO:0008006" key="4">
    <source>
        <dbReference type="Google" id="ProtNLM"/>
    </source>
</evidence>
<reference evidence="2" key="1">
    <citation type="journal article" date="2015" name="Genome Announc.">
        <title>Draft Genome Sequence of the Polyhydroxyalkanoate-Producing Bacterium Burkholderia sacchari LMG 19450 Isolated from Brazilian Sugarcane Plantation Soil.</title>
        <authorList>
            <person name="Alexandrino P.M."/>
            <person name="Mendonca T.T."/>
            <person name="Guaman Bautista L.P."/>
            <person name="Cherix J."/>
            <person name="Lozano-Sakalauskas G.C."/>
            <person name="Fujita A."/>
            <person name="Ramos Filho E."/>
            <person name="Long P."/>
            <person name="Padilla G."/>
            <person name="Taciro M.K."/>
            <person name="Gomez J.G."/>
            <person name="Silva L.F."/>
        </authorList>
    </citation>
    <scope>NUCLEOTIDE SEQUENCE</scope>
    <source>
        <strain evidence="2">LMG 19450</strain>
    </source>
</reference>
<proteinExistence type="predicted"/>
<organism evidence="2 3">
    <name type="scientific">Paraburkholderia sacchari</name>
    <dbReference type="NCBI Taxonomy" id="159450"/>
    <lineage>
        <taxon>Bacteria</taxon>
        <taxon>Pseudomonadati</taxon>
        <taxon>Pseudomonadota</taxon>
        <taxon>Betaproteobacteria</taxon>
        <taxon>Burkholderiales</taxon>
        <taxon>Burkholderiaceae</taxon>
        <taxon>Paraburkholderia</taxon>
    </lineage>
</organism>
<dbReference type="EMBL" id="JTDB02000002">
    <property type="protein sequence ID" value="NLP61044.1"/>
    <property type="molecule type" value="Genomic_DNA"/>
</dbReference>
<dbReference type="RefSeq" id="WP_152617088.1">
    <property type="nucleotide sequence ID" value="NZ_CADFGF010000001.1"/>
</dbReference>
<dbReference type="Proteomes" id="UP000030460">
    <property type="component" value="Unassembled WGS sequence"/>
</dbReference>
<feature type="signal peptide" evidence="1">
    <location>
        <begin position="1"/>
        <end position="21"/>
    </location>
</feature>
<protein>
    <recommendedName>
        <fullName evidence="4">Secreted protein</fullName>
    </recommendedName>
</protein>
<accession>A0A8T6Z9W1</accession>
<keyword evidence="3" id="KW-1185">Reference proteome</keyword>
<sequence length="79" mass="8721">MEVQQRFLYLCAIFCSAHALASRFIFSPTGFSSFPSRYLGMAFANNRRLSTLASAFFHVSNYANFAVTRASLPGVAFAP</sequence>
<name>A0A8T6Z9W1_9BURK</name>
<gene>
    <name evidence="2" type="ORF">NH14_007715</name>
</gene>
<dbReference type="AlphaFoldDB" id="A0A8T6Z9W1"/>
<keyword evidence="1" id="KW-0732">Signal</keyword>
<reference evidence="2" key="2">
    <citation type="submission" date="2020-04" db="EMBL/GenBank/DDBJ databases">
        <authorList>
            <person name="Alexandrino P."/>
            <person name="Mendonca T."/>
            <person name="Guaman L."/>
            <person name="Cherix J."/>
            <person name="Lozano-Sakalauskas G."/>
            <person name="Fujita A."/>
            <person name="Filho E.R."/>
            <person name="Long P."/>
            <person name="Padilla G."/>
            <person name="Taciro M.K."/>
            <person name="Gomez J.G."/>
            <person name="Silva L.F."/>
            <person name="Torres M."/>
        </authorList>
    </citation>
    <scope>NUCLEOTIDE SEQUENCE</scope>
    <source>
        <strain evidence="2">LMG 19450</strain>
    </source>
</reference>
<evidence type="ECO:0000313" key="3">
    <source>
        <dbReference type="Proteomes" id="UP000030460"/>
    </source>
</evidence>
<feature type="chain" id="PRO_5035856556" description="Secreted protein" evidence="1">
    <location>
        <begin position="22"/>
        <end position="79"/>
    </location>
</feature>
<evidence type="ECO:0000256" key="1">
    <source>
        <dbReference type="SAM" id="SignalP"/>
    </source>
</evidence>
<evidence type="ECO:0000313" key="2">
    <source>
        <dbReference type="EMBL" id="NLP61044.1"/>
    </source>
</evidence>